<name>A0A6D2IM23_9BRAS</name>
<organism evidence="3 4">
    <name type="scientific">Microthlaspi erraticum</name>
    <dbReference type="NCBI Taxonomy" id="1685480"/>
    <lineage>
        <taxon>Eukaryota</taxon>
        <taxon>Viridiplantae</taxon>
        <taxon>Streptophyta</taxon>
        <taxon>Embryophyta</taxon>
        <taxon>Tracheophyta</taxon>
        <taxon>Spermatophyta</taxon>
        <taxon>Magnoliopsida</taxon>
        <taxon>eudicotyledons</taxon>
        <taxon>Gunneridae</taxon>
        <taxon>Pentapetalae</taxon>
        <taxon>rosids</taxon>
        <taxon>malvids</taxon>
        <taxon>Brassicales</taxon>
        <taxon>Brassicaceae</taxon>
        <taxon>Coluteocarpeae</taxon>
        <taxon>Microthlaspi</taxon>
    </lineage>
</organism>
<gene>
    <name evidence="3" type="ORF">MERR_LOCUS17355</name>
</gene>
<dbReference type="InterPro" id="IPR005162">
    <property type="entry name" value="Retrotrans_gag_dom"/>
</dbReference>
<dbReference type="PANTHER" id="PTHR35046:SF9">
    <property type="entry name" value="RNA-DIRECTED DNA POLYMERASE"/>
    <property type="match status" value="1"/>
</dbReference>
<comment type="caution">
    <text evidence="3">The sequence shown here is derived from an EMBL/GenBank/DDBJ whole genome shotgun (WGS) entry which is preliminary data.</text>
</comment>
<evidence type="ECO:0000313" key="4">
    <source>
        <dbReference type="Proteomes" id="UP000467841"/>
    </source>
</evidence>
<feature type="region of interest" description="Disordered" evidence="1">
    <location>
        <begin position="348"/>
        <end position="369"/>
    </location>
</feature>
<accession>A0A6D2IM23</accession>
<proteinExistence type="predicted"/>
<evidence type="ECO:0000259" key="2">
    <source>
        <dbReference type="Pfam" id="PF03732"/>
    </source>
</evidence>
<reference evidence="3" key="1">
    <citation type="submission" date="2020-01" db="EMBL/GenBank/DDBJ databases">
        <authorList>
            <person name="Mishra B."/>
        </authorList>
    </citation>
    <scope>NUCLEOTIDE SEQUENCE [LARGE SCALE GENOMIC DNA]</scope>
</reference>
<feature type="compositionally biased region" description="Low complexity" evidence="1">
    <location>
        <begin position="552"/>
        <end position="563"/>
    </location>
</feature>
<feature type="compositionally biased region" description="Basic and acidic residues" evidence="1">
    <location>
        <begin position="360"/>
        <end position="369"/>
    </location>
</feature>
<evidence type="ECO:0000256" key="1">
    <source>
        <dbReference type="SAM" id="MobiDB-lite"/>
    </source>
</evidence>
<feature type="compositionally biased region" description="Basic and acidic residues" evidence="1">
    <location>
        <begin position="508"/>
        <end position="521"/>
    </location>
</feature>
<keyword evidence="4" id="KW-1185">Reference proteome</keyword>
<sequence length="670" mass="77277">MPKEIRSEPHIQPDPGKCLQPLSISKTHEFSNVAGRIGLNLKLSNKKIRSEITISVEKAPNDELDHEFNPEPNNKWKSKTEQGYSQAMSTAKLSAILNQHIHPVFLTVLMHLSWFKEVEKGTAEQERRLEAHKALTCHTKEEYEQHVLEPIAAADSLMSVLHSTQRNHQTLICDIQSRNPRKNSFEDKLFEEREDDMIMASAKVKEHGPKLEPDGVKDLKLEPVEQLEREGSKLVAEDELEPELVAEEALAAPMELVTHSGVNLELKWRQPDPKPPWFLIQAQEISKWACVSFVLFFPCQVLSQWVFLTRNYGVRERRRRGNKPRITSSHNEAMLEKIKKMMIEEFDRREQKKEGKRKQPKDPVTSKKKPVEDLSGYMMMIPPFLGNNDPDVYLDWEKKCEIAFNRHNIADINRVKLAAMELKYYALSWWKQVETARAYSGAYEISTWGEMKRVMRQRFVPNHYQRELHSKLRKHSQGNHSVEEYYNSHGKSKPKQPDKITKPYPRHISKETSHEPQESTKSKGKHSVSQQLQELTFCRSKKRDHVSKEIPSKVIPSSISPKPLAAESVKEVPKDHAEKSLGAKDVSVQTPCYELQGNKKQEIVSVSNNGKVQAKLSQTVYDDSMTGISNIIVRHVRPDISWSSWSERYRHPTREIQIIPELIGLSDITT</sequence>
<protein>
    <recommendedName>
        <fullName evidence="2">Retrotransposon gag domain-containing protein</fullName>
    </recommendedName>
</protein>
<dbReference type="AlphaFoldDB" id="A0A6D2IM23"/>
<dbReference type="PANTHER" id="PTHR35046">
    <property type="entry name" value="ZINC KNUCKLE (CCHC-TYPE) FAMILY PROTEIN"/>
    <property type="match status" value="1"/>
</dbReference>
<feature type="region of interest" description="Disordered" evidence="1">
    <location>
        <begin position="469"/>
        <end position="581"/>
    </location>
</feature>
<evidence type="ECO:0000313" key="3">
    <source>
        <dbReference type="EMBL" id="CAA7030120.1"/>
    </source>
</evidence>
<dbReference type="Pfam" id="PF03732">
    <property type="entry name" value="Retrotrans_gag"/>
    <property type="match status" value="1"/>
</dbReference>
<feature type="domain" description="Retrotransposon gag" evidence="2">
    <location>
        <begin position="416"/>
        <end position="489"/>
    </location>
</feature>
<feature type="compositionally biased region" description="Basic and acidic residues" evidence="1">
    <location>
        <begin position="568"/>
        <end position="581"/>
    </location>
</feature>
<dbReference type="EMBL" id="CACVBM020001091">
    <property type="protein sequence ID" value="CAA7030120.1"/>
    <property type="molecule type" value="Genomic_DNA"/>
</dbReference>
<dbReference type="Proteomes" id="UP000467841">
    <property type="component" value="Unassembled WGS sequence"/>
</dbReference>